<accession>A0ABN0GML3</accession>
<reference evidence="1 2" key="1">
    <citation type="submission" date="2012-03" db="EMBL/GenBank/DDBJ databases">
        <title>The Genome Sequence of Bartonella elizabethae Re6043vi.</title>
        <authorList>
            <consortium name="The Broad Institute Genome Sequencing Platform"/>
            <consortium name="The Broad Institute Genome Sequencing Center for Infectious Disease"/>
            <person name="Feldgarden M."/>
            <person name="Kirby J."/>
            <person name="Kosoy M."/>
            <person name="Birtles R."/>
            <person name="Probert W.S."/>
            <person name="Chiaraviglio L."/>
            <person name="Young S.K."/>
            <person name="Zeng Q."/>
            <person name="Gargeya S."/>
            <person name="Fitzgerald M."/>
            <person name="Haas B."/>
            <person name="Abouelleil A."/>
            <person name="Alvarado L."/>
            <person name="Arachchi H.M."/>
            <person name="Berlin A."/>
            <person name="Chapman S.B."/>
            <person name="Gearin G."/>
            <person name="Goldberg J."/>
            <person name="Griggs A."/>
            <person name="Gujja S."/>
            <person name="Hansen M."/>
            <person name="Heiman D."/>
            <person name="Howarth C."/>
            <person name="Larimer J."/>
            <person name="Lui A."/>
            <person name="MacDonald P.J.P."/>
            <person name="McCowen C."/>
            <person name="Montmayeur A."/>
            <person name="Murphy C."/>
            <person name="Neiman D."/>
            <person name="Pearson M."/>
            <person name="Priest M."/>
            <person name="Roberts A."/>
            <person name="Saif S."/>
            <person name="Shea T."/>
            <person name="Sisk P."/>
            <person name="Stolte C."/>
            <person name="Sykes S."/>
            <person name="Wortman J."/>
            <person name="Nusbaum C."/>
            <person name="Birren B."/>
        </authorList>
    </citation>
    <scope>NUCLEOTIDE SEQUENCE [LARGE SCALE GENOMIC DNA]</scope>
    <source>
        <strain evidence="1 2">Re6043vi</strain>
    </source>
</reference>
<evidence type="ECO:0000313" key="2">
    <source>
        <dbReference type="Proteomes" id="UP000008942"/>
    </source>
</evidence>
<keyword evidence="2" id="KW-1185">Reference proteome</keyword>
<protein>
    <submittedName>
        <fullName evidence="1">Uncharacterized protein</fullName>
    </submittedName>
</protein>
<dbReference type="EMBL" id="AILW01000002">
    <property type="protein sequence ID" value="EJF84665.1"/>
    <property type="molecule type" value="Genomic_DNA"/>
</dbReference>
<proteinExistence type="predicted"/>
<organism evidence="1 2">
    <name type="scientific">Bartonella elizabethae Re6043vi</name>
    <dbReference type="NCBI Taxonomy" id="1094554"/>
    <lineage>
        <taxon>Bacteria</taxon>
        <taxon>Pseudomonadati</taxon>
        <taxon>Pseudomonadota</taxon>
        <taxon>Alphaproteobacteria</taxon>
        <taxon>Hyphomicrobiales</taxon>
        <taxon>Bartonellaceae</taxon>
        <taxon>Bartonella</taxon>
    </lineage>
</organism>
<sequence length="155" mass="18513">MHFLHFYVDTCTFYIYSSPYLKNQPLPIGCMEVVVNKPVLINSHEILLVVCEDEEQNLAKYGPFFEEKEIINFIDQADNAVQIFRVEPTNNRCEDISEDTAELYLKKYEEELFEEDITHDFVLHSSAYGFFLDDIKRRECEDKRYGTYEEQHRYP</sequence>
<gene>
    <name evidence="1" type="ORF">MCU_00243</name>
</gene>
<evidence type="ECO:0000313" key="1">
    <source>
        <dbReference type="EMBL" id="EJF84665.1"/>
    </source>
</evidence>
<dbReference type="Proteomes" id="UP000008942">
    <property type="component" value="Unassembled WGS sequence"/>
</dbReference>
<comment type="caution">
    <text evidence="1">The sequence shown here is derived from an EMBL/GenBank/DDBJ whole genome shotgun (WGS) entry which is preliminary data.</text>
</comment>
<name>A0ABN0GML3_BAREL</name>